<dbReference type="RefSeq" id="WP_165108275.1">
    <property type="nucleotide sequence ID" value="NZ_JAAKYA010000077.1"/>
</dbReference>
<dbReference type="EMBL" id="JAAKYA010000077">
    <property type="protein sequence ID" value="NGO39960.1"/>
    <property type="molecule type" value="Genomic_DNA"/>
</dbReference>
<evidence type="ECO:0000256" key="3">
    <source>
        <dbReference type="PROSITE-ProRule" id="PRU00169"/>
    </source>
</evidence>
<dbReference type="SMART" id="SM00448">
    <property type="entry name" value="REC"/>
    <property type="match status" value="1"/>
</dbReference>
<evidence type="ECO:0000256" key="1">
    <source>
        <dbReference type="ARBA" id="ARBA00022553"/>
    </source>
</evidence>
<dbReference type="AlphaFoldDB" id="A0A6M1S3Q7"/>
<dbReference type="Pfam" id="PF00072">
    <property type="entry name" value="Response_reg"/>
    <property type="match status" value="1"/>
</dbReference>
<dbReference type="SMART" id="SM00421">
    <property type="entry name" value="HTH_LUXR"/>
    <property type="match status" value="1"/>
</dbReference>
<dbReference type="PANTHER" id="PTHR43214">
    <property type="entry name" value="TWO-COMPONENT RESPONSE REGULATOR"/>
    <property type="match status" value="1"/>
</dbReference>
<dbReference type="Pfam" id="PF00196">
    <property type="entry name" value="GerE"/>
    <property type="match status" value="1"/>
</dbReference>
<dbReference type="PROSITE" id="PS00622">
    <property type="entry name" value="HTH_LUXR_1"/>
    <property type="match status" value="1"/>
</dbReference>
<keyword evidence="1 3" id="KW-0597">Phosphoprotein</keyword>
<keyword evidence="2" id="KW-0238">DNA-binding</keyword>
<dbReference type="PRINTS" id="PR00038">
    <property type="entry name" value="HTHLUXR"/>
</dbReference>
<dbReference type="SUPFAM" id="SSF52172">
    <property type="entry name" value="CheY-like"/>
    <property type="match status" value="1"/>
</dbReference>
<dbReference type="GO" id="GO:0006355">
    <property type="term" value="P:regulation of DNA-templated transcription"/>
    <property type="evidence" value="ECO:0007669"/>
    <property type="project" value="InterPro"/>
</dbReference>
<dbReference type="CDD" id="cd06170">
    <property type="entry name" value="LuxR_C_like"/>
    <property type="match status" value="1"/>
</dbReference>
<name>A0A6M1S3Q7_9BACT</name>
<dbReference type="InterPro" id="IPR058245">
    <property type="entry name" value="NreC/VraR/RcsB-like_REC"/>
</dbReference>
<protein>
    <submittedName>
        <fullName evidence="6">Response regulator transcription factor</fullName>
    </submittedName>
</protein>
<evidence type="ECO:0000259" key="5">
    <source>
        <dbReference type="PROSITE" id="PS50110"/>
    </source>
</evidence>
<feature type="domain" description="HTH luxR-type" evidence="4">
    <location>
        <begin position="145"/>
        <end position="209"/>
    </location>
</feature>
<dbReference type="PROSITE" id="PS50110">
    <property type="entry name" value="RESPONSE_REGULATORY"/>
    <property type="match status" value="1"/>
</dbReference>
<feature type="modified residue" description="4-aspartylphosphate" evidence="3">
    <location>
        <position position="55"/>
    </location>
</feature>
<dbReference type="InterPro" id="IPR039420">
    <property type="entry name" value="WalR-like"/>
</dbReference>
<reference evidence="6 7" key="1">
    <citation type="submission" date="2020-02" db="EMBL/GenBank/DDBJ databases">
        <title>Draft genome sequence of Limisphaera ngatamarikiensis NGM72.4T, a thermophilic Verrucomicrobia grouped in subdivision 3.</title>
        <authorList>
            <person name="Carere C.R."/>
            <person name="Steen J."/>
            <person name="Hugenholtz P."/>
            <person name="Stott M.B."/>
        </authorList>
    </citation>
    <scope>NUCLEOTIDE SEQUENCE [LARGE SCALE GENOMIC DNA]</scope>
    <source>
        <strain evidence="6 7">NGM72.4</strain>
    </source>
</reference>
<dbReference type="CDD" id="cd17535">
    <property type="entry name" value="REC_NarL-like"/>
    <property type="match status" value="1"/>
</dbReference>
<dbReference type="InterPro" id="IPR011006">
    <property type="entry name" value="CheY-like_superfamily"/>
</dbReference>
<accession>A0A6M1S3Q7</accession>
<evidence type="ECO:0000259" key="4">
    <source>
        <dbReference type="PROSITE" id="PS50043"/>
    </source>
</evidence>
<dbReference type="PROSITE" id="PS50043">
    <property type="entry name" value="HTH_LUXR_2"/>
    <property type="match status" value="1"/>
</dbReference>
<comment type="caution">
    <text evidence="6">The sequence shown here is derived from an EMBL/GenBank/DDBJ whole genome shotgun (WGS) entry which is preliminary data.</text>
</comment>
<evidence type="ECO:0000313" key="6">
    <source>
        <dbReference type="EMBL" id="NGO39960.1"/>
    </source>
</evidence>
<sequence length="209" mass="23580">MAIRVAIVEDNEKLRETLGRVLERTEGFACVGRFATAEEALQAVPGLKPDVVLMDINLPGINGVECVRRLKDQCPDTQFIMLTVYEDTDNIFNALAAGATGYLLKRSTKAELLQAIRDVMKGGSPMTTHIARKVVQSFQKPPARPPEPDFELSPREREVLDLLAQGFLYKEIAEKLGVTYETVHTHIRRIYEKLQVRTRTEAVAKFLRR</sequence>
<dbReference type="GO" id="GO:0003677">
    <property type="term" value="F:DNA binding"/>
    <property type="evidence" value="ECO:0007669"/>
    <property type="project" value="UniProtKB-KW"/>
</dbReference>
<dbReference type="Proteomes" id="UP000477311">
    <property type="component" value="Unassembled WGS sequence"/>
</dbReference>
<dbReference type="InterPro" id="IPR000792">
    <property type="entry name" value="Tscrpt_reg_LuxR_C"/>
</dbReference>
<dbReference type="GO" id="GO:0000160">
    <property type="term" value="P:phosphorelay signal transduction system"/>
    <property type="evidence" value="ECO:0007669"/>
    <property type="project" value="InterPro"/>
</dbReference>
<organism evidence="6 7">
    <name type="scientific">Limisphaera ngatamarikiensis</name>
    <dbReference type="NCBI Taxonomy" id="1324935"/>
    <lineage>
        <taxon>Bacteria</taxon>
        <taxon>Pseudomonadati</taxon>
        <taxon>Verrucomicrobiota</taxon>
        <taxon>Verrucomicrobiia</taxon>
        <taxon>Limisphaerales</taxon>
        <taxon>Limisphaeraceae</taxon>
        <taxon>Limisphaera</taxon>
    </lineage>
</organism>
<evidence type="ECO:0000313" key="7">
    <source>
        <dbReference type="Proteomes" id="UP000477311"/>
    </source>
</evidence>
<proteinExistence type="predicted"/>
<feature type="domain" description="Response regulatory" evidence="5">
    <location>
        <begin position="4"/>
        <end position="120"/>
    </location>
</feature>
<keyword evidence="7" id="KW-1185">Reference proteome</keyword>
<evidence type="ECO:0000256" key="2">
    <source>
        <dbReference type="ARBA" id="ARBA00023125"/>
    </source>
</evidence>
<dbReference type="InterPro" id="IPR001789">
    <property type="entry name" value="Sig_transdc_resp-reg_receiver"/>
</dbReference>
<dbReference type="Gene3D" id="3.40.50.2300">
    <property type="match status" value="1"/>
</dbReference>
<gene>
    <name evidence="6" type="ORF">G4L39_11245</name>
</gene>